<reference evidence="1" key="2">
    <citation type="journal article" date="2015" name="Data Brief">
        <title>Shoot transcriptome of the giant reed, Arundo donax.</title>
        <authorList>
            <person name="Barrero R.A."/>
            <person name="Guerrero F.D."/>
            <person name="Moolhuijzen P."/>
            <person name="Goolsby J.A."/>
            <person name="Tidwell J."/>
            <person name="Bellgard S.E."/>
            <person name="Bellgard M.I."/>
        </authorList>
    </citation>
    <scope>NUCLEOTIDE SEQUENCE</scope>
    <source>
        <tissue evidence="1">Shoot tissue taken approximately 20 cm above the soil surface</tissue>
    </source>
</reference>
<evidence type="ECO:0000313" key="1">
    <source>
        <dbReference type="EMBL" id="JAE24889.1"/>
    </source>
</evidence>
<proteinExistence type="predicted"/>
<protein>
    <submittedName>
        <fullName evidence="1">Uncharacterized protein</fullName>
    </submittedName>
</protein>
<dbReference type="EMBL" id="GBRH01173007">
    <property type="protein sequence ID" value="JAE24889.1"/>
    <property type="molecule type" value="Transcribed_RNA"/>
</dbReference>
<name>A0A0A9GN81_ARUDO</name>
<organism evidence="1">
    <name type="scientific">Arundo donax</name>
    <name type="common">Giant reed</name>
    <name type="synonym">Donax arundinaceus</name>
    <dbReference type="NCBI Taxonomy" id="35708"/>
    <lineage>
        <taxon>Eukaryota</taxon>
        <taxon>Viridiplantae</taxon>
        <taxon>Streptophyta</taxon>
        <taxon>Embryophyta</taxon>
        <taxon>Tracheophyta</taxon>
        <taxon>Spermatophyta</taxon>
        <taxon>Magnoliopsida</taxon>
        <taxon>Liliopsida</taxon>
        <taxon>Poales</taxon>
        <taxon>Poaceae</taxon>
        <taxon>PACMAD clade</taxon>
        <taxon>Arundinoideae</taxon>
        <taxon>Arundineae</taxon>
        <taxon>Arundo</taxon>
    </lineage>
</organism>
<accession>A0A0A9GN81</accession>
<dbReference type="AlphaFoldDB" id="A0A0A9GN81"/>
<sequence>MSVPLRLRYLSSKISLQMFFK</sequence>
<reference evidence="1" key="1">
    <citation type="submission" date="2014-09" db="EMBL/GenBank/DDBJ databases">
        <authorList>
            <person name="Magalhaes I.L.F."/>
            <person name="Oliveira U."/>
            <person name="Santos F.R."/>
            <person name="Vidigal T.H.D.A."/>
            <person name="Brescovit A.D."/>
            <person name="Santos A.J."/>
        </authorList>
    </citation>
    <scope>NUCLEOTIDE SEQUENCE</scope>
    <source>
        <tissue evidence="1">Shoot tissue taken approximately 20 cm above the soil surface</tissue>
    </source>
</reference>